<dbReference type="EMBL" id="GEVL01021581">
    <property type="protein sequence ID" value="JAU55760.1"/>
    <property type="molecule type" value="Transcribed_RNA"/>
</dbReference>
<name>A0A1J3K526_NOCCA</name>
<keyword evidence="3 4" id="KW-0408">Iron</keyword>
<dbReference type="GO" id="GO:0004497">
    <property type="term" value="F:monooxygenase activity"/>
    <property type="evidence" value="ECO:0007669"/>
    <property type="project" value="UniProtKB-KW"/>
</dbReference>
<keyword evidence="5" id="KW-0560">Oxidoreductase</keyword>
<evidence type="ECO:0000256" key="2">
    <source>
        <dbReference type="ARBA" id="ARBA00022723"/>
    </source>
</evidence>
<dbReference type="InterPro" id="IPR002401">
    <property type="entry name" value="Cyt_P450_E_grp-I"/>
</dbReference>
<keyword evidence="2 4" id="KW-0479">Metal-binding</keyword>
<dbReference type="GO" id="GO:0005506">
    <property type="term" value="F:iron ion binding"/>
    <property type="evidence" value="ECO:0007669"/>
    <property type="project" value="InterPro"/>
</dbReference>
<dbReference type="SUPFAM" id="SSF48264">
    <property type="entry name" value="Cytochrome P450"/>
    <property type="match status" value="1"/>
</dbReference>
<evidence type="ECO:0000256" key="5">
    <source>
        <dbReference type="RuleBase" id="RU000461"/>
    </source>
</evidence>
<accession>A0A1J3K526</accession>
<dbReference type="CDD" id="cd11072">
    <property type="entry name" value="CYP71-like"/>
    <property type="match status" value="1"/>
</dbReference>
<dbReference type="Pfam" id="PF00067">
    <property type="entry name" value="p450"/>
    <property type="match status" value="1"/>
</dbReference>
<comment type="similarity">
    <text evidence="1 5">Belongs to the cytochrome P450 family.</text>
</comment>
<dbReference type="Gene3D" id="1.10.630.10">
    <property type="entry name" value="Cytochrome P450"/>
    <property type="match status" value="1"/>
</dbReference>
<sequence length="499" mass="57032">MEMILVSLSFTTLLAFFFLKYILHRTATSKGNLPPYPWRLPVIGNLHQLSLYPHRSLRSLSRRHGPLMLLHFGSVPVLIVSSAEVAHEVMKTHDLKFANRPIGKATIKFLKGGRNLLLSPYGEYWRQMKSLCVLHLLSNKMVRSIEKLREEELNMMMEKLEKASSSSSSVNLSETIFNMVNTVVSRVALGKKYSGEKSIANLKKMMRAVMDIAIVFPVGDYIPCLAWTDTIRGLDHKLEKINKSVYEFLENVVREHEDEGGNKEKPDFVDMLLWIQKEKPNGFEIDRQDIKLIIWDIFIAGTTTTSTLLEWTMTELIRHPEIMKKLQEDIRTHSRSNSYVNEEDIGNMKYLKAVIKEILRIHPSAPILIPRQLSEDVKLKGYDIAAGTQVIINAWAIQRDSATWGSDAEEFKPERHLDSALDFQGQNFMYIPFGSGRRLCPGIGFAMALAEVTLANLVNRFNWKFEARTEGDDDQYHLAEAFGIEVCRKFPLIAFPSSL</sequence>
<dbReference type="PANTHER" id="PTHR47955">
    <property type="entry name" value="CYTOCHROME P450 FAMILY 71 PROTEIN"/>
    <property type="match status" value="1"/>
</dbReference>
<protein>
    <submittedName>
        <fullName evidence="7">Cytochrome P450 71A15</fullName>
    </submittedName>
</protein>
<dbReference type="InterPro" id="IPR001128">
    <property type="entry name" value="Cyt_P450"/>
</dbReference>
<dbReference type="PANTHER" id="PTHR47955:SF15">
    <property type="entry name" value="CYTOCHROME P450 71A2-LIKE"/>
    <property type="match status" value="1"/>
</dbReference>
<comment type="cofactor">
    <cofactor evidence="4">
        <name>heme</name>
        <dbReference type="ChEBI" id="CHEBI:30413"/>
    </cofactor>
</comment>
<evidence type="ECO:0000313" key="7">
    <source>
        <dbReference type="EMBL" id="JAU99717.1"/>
    </source>
</evidence>
<reference evidence="7" key="1">
    <citation type="submission" date="2016-07" db="EMBL/GenBank/DDBJ databases">
        <title>De novo transcriptome assembly of four accessions of the metal hyperaccumulator plant Noccaea caerulescens.</title>
        <authorList>
            <person name="Blande D."/>
            <person name="Halimaa P."/>
            <person name="Tervahauta A.I."/>
            <person name="Aarts M.G."/>
            <person name="Karenlampi S.O."/>
        </authorList>
    </citation>
    <scope>NUCLEOTIDE SEQUENCE</scope>
</reference>
<dbReference type="AlphaFoldDB" id="A0A1J3K526"/>
<proteinExistence type="inferred from homology"/>
<keyword evidence="4 5" id="KW-0349">Heme</keyword>
<dbReference type="EMBL" id="GEVM01006221">
    <property type="protein sequence ID" value="JAU99717.1"/>
    <property type="molecule type" value="Transcribed_RNA"/>
</dbReference>
<feature type="binding site" description="axial binding residue" evidence="4">
    <location>
        <position position="440"/>
    </location>
    <ligand>
        <name>heme</name>
        <dbReference type="ChEBI" id="CHEBI:30413"/>
    </ligand>
    <ligandPart>
        <name>Fe</name>
        <dbReference type="ChEBI" id="CHEBI:18248"/>
    </ligandPart>
</feature>
<dbReference type="PROSITE" id="PS00086">
    <property type="entry name" value="CYTOCHROME_P450"/>
    <property type="match status" value="1"/>
</dbReference>
<keyword evidence="5" id="KW-0503">Monooxygenase</keyword>
<dbReference type="FunFam" id="1.10.630.10:FF:000011">
    <property type="entry name" value="Cytochrome P450 83B1"/>
    <property type="match status" value="1"/>
</dbReference>
<evidence type="ECO:0000256" key="4">
    <source>
        <dbReference type="PIRSR" id="PIRSR602401-1"/>
    </source>
</evidence>
<dbReference type="GO" id="GO:0020037">
    <property type="term" value="F:heme binding"/>
    <property type="evidence" value="ECO:0007669"/>
    <property type="project" value="InterPro"/>
</dbReference>
<organism evidence="7">
    <name type="scientific">Noccaea caerulescens</name>
    <name type="common">Alpine penny-cress</name>
    <name type="synonym">Thlaspi caerulescens</name>
    <dbReference type="NCBI Taxonomy" id="107243"/>
    <lineage>
        <taxon>Eukaryota</taxon>
        <taxon>Viridiplantae</taxon>
        <taxon>Streptophyta</taxon>
        <taxon>Embryophyta</taxon>
        <taxon>Tracheophyta</taxon>
        <taxon>Spermatophyta</taxon>
        <taxon>Magnoliopsida</taxon>
        <taxon>eudicotyledons</taxon>
        <taxon>Gunneridae</taxon>
        <taxon>Pentapetalae</taxon>
        <taxon>rosids</taxon>
        <taxon>malvids</taxon>
        <taxon>Brassicales</taxon>
        <taxon>Brassicaceae</taxon>
        <taxon>Coluteocarpeae</taxon>
        <taxon>Noccaea</taxon>
    </lineage>
</organism>
<dbReference type="GO" id="GO:0016705">
    <property type="term" value="F:oxidoreductase activity, acting on paired donors, with incorporation or reduction of molecular oxygen"/>
    <property type="evidence" value="ECO:0007669"/>
    <property type="project" value="InterPro"/>
</dbReference>
<dbReference type="PRINTS" id="PR00463">
    <property type="entry name" value="EP450I"/>
</dbReference>
<evidence type="ECO:0000313" key="6">
    <source>
        <dbReference type="EMBL" id="JAU55760.1"/>
    </source>
</evidence>
<evidence type="ECO:0000256" key="1">
    <source>
        <dbReference type="ARBA" id="ARBA00010617"/>
    </source>
</evidence>
<gene>
    <name evidence="6" type="ORF">LE_TR8922_c0_g1_i1_g.29925</name>
    <name evidence="7" type="ORF">MP_TR17338_c0_g1_i1_g.49439</name>
</gene>
<evidence type="ECO:0000256" key="3">
    <source>
        <dbReference type="ARBA" id="ARBA00023004"/>
    </source>
</evidence>
<dbReference type="InterPro" id="IPR017972">
    <property type="entry name" value="Cyt_P450_CS"/>
</dbReference>
<dbReference type="PRINTS" id="PR00385">
    <property type="entry name" value="P450"/>
</dbReference>
<dbReference type="InterPro" id="IPR036396">
    <property type="entry name" value="Cyt_P450_sf"/>
</dbReference>